<keyword evidence="3" id="KW-0862">Zinc</keyword>
<dbReference type="PANTHER" id="PTHR45798">
    <property type="entry name" value="RING-H2 FINGER PROTEIN ATL61-RELATED-RELATED"/>
    <property type="match status" value="1"/>
</dbReference>
<dbReference type="AlphaFoldDB" id="A0A2J8AI69"/>
<protein>
    <recommendedName>
        <fullName evidence="6">RING-type domain-containing protein</fullName>
    </recommendedName>
</protein>
<dbReference type="SUPFAM" id="SSF57850">
    <property type="entry name" value="RING/U-box"/>
    <property type="match status" value="1"/>
</dbReference>
<keyword evidence="2 4" id="KW-0863">Zinc-finger</keyword>
<accession>A0A2J8AI69</accession>
<dbReference type="InterPro" id="IPR001841">
    <property type="entry name" value="Znf_RING"/>
</dbReference>
<reference evidence="7 8" key="1">
    <citation type="journal article" date="2017" name="Mol. Biol. Evol.">
        <title>The 4-celled Tetrabaena socialis nuclear genome reveals the essential components for genetic control of cell number at the origin of multicellularity in the volvocine lineage.</title>
        <authorList>
            <person name="Featherston J."/>
            <person name="Arakaki Y."/>
            <person name="Hanschen E.R."/>
            <person name="Ferris P.J."/>
            <person name="Michod R.E."/>
            <person name="Olson B.J.S.C."/>
            <person name="Nozaki H."/>
            <person name="Durand P.M."/>
        </authorList>
    </citation>
    <scope>NUCLEOTIDE SEQUENCE [LARGE SCALE GENOMIC DNA]</scope>
    <source>
        <strain evidence="7 8">NIES-571</strain>
    </source>
</reference>
<evidence type="ECO:0000256" key="1">
    <source>
        <dbReference type="ARBA" id="ARBA00022723"/>
    </source>
</evidence>
<dbReference type="Proteomes" id="UP000236333">
    <property type="component" value="Unassembled WGS sequence"/>
</dbReference>
<comment type="caution">
    <text evidence="7">The sequence shown here is derived from an EMBL/GenBank/DDBJ whole genome shotgun (WGS) entry which is preliminary data.</text>
</comment>
<dbReference type="OrthoDB" id="9984778at2759"/>
<dbReference type="InterPro" id="IPR052788">
    <property type="entry name" value="RING-type_E3_ligase_ATL"/>
</dbReference>
<feature type="region of interest" description="Disordered" evidence="5">
    <location>
        <begin position="246"/>
        <end position="281"/>
    </location>
</feature>
<evidence type="ECO:0000256" key="2">
    <source>
        <dbReference type="ARBA" id="ARBA00022771"/>
    </source>
</evidence>
<evidence type="ECO:0000256" key="3">
    <source>
        <dbReference type="ARBA" id="ARBA00022833"/>
    </source>
</evidence>
<evidence type="ECO:0000313" key="7">
    <source>
        <dbReference type="EMBL" id="PNH12212.1"/>
    </source>
</evidence>
<gene>
    <name evidence="7" type="ORF">TSOC_000894</name>
</gene>
<dbReference type="GO" id="GO:0008270">
    <property type="term" value="F:zinc ion binding"/>
    <property type="evidence" value="ECO:0007669"/>
    <property type="project" value="UniProtKB-KW"/>
</dbReference>
<proteinExistence type="predicted"/>
<keyword evidence="8" id="KW-1185">Reference proteome</keyword>
<keyword evidence="1" id="KW-0479">Metal-binding</keyword>
<feature type="domain" description="RING-type" evidence="6">
    <location>
        <begin position="175"/>
        <end position="224"/>
    </location>
</feature>
<dbReference type="InterPro" id="IPR013083">
    <property type="entry name" value="Znf_RING/FYVE/PHD"/>
</dbReference>
<name>A0A2J8AI69_9CHLO</name>
<dbReference type="Gene3D" id="3.30.40.10">
    <property type="entry name" value="Zinc/RING finger domain, C3HC4 (zinc finger)"/>
    <property type="match status" value="1"/>
</dbReference>
<organism evidence="7 8">
    <name type="scientific">Tetrabaena socialis</name>
    <dbReference type="NCBI Taxonomy" id="47790"/>
    <lineage>
        <taxon>Eukaryota</taxon>
        <taxon>Viridiplantae</taxon>
        <taxon>Chlorophyta</taxon>
        <taxon>core chlorophytes</taxon>
        <taxon>Chlorophyceae</taxon>
        <taxon>CS clade</taxon>
        <taxon>Chlamydomonadales</taxon>
        <taxon>Tetrabaenaceae</taxon>
        <taxon>Tetrabaena</taxon>
    </lineage>
</organism>
<evidence type="ECO:0000259" key="6">
    <source>
        <dbReference type="PROSITE" id="PS50089"/>
    </source>
</evidence>
<dbReference type="PROSITE" id="PS50089">
    <property type="entry name" value="ZF_RING_2"/>
    <property type="match status" value="1"/>
</dbReference>
<feature type="compositionally biased region" description="Basic and acidic residues" evidence="5">
    <location>
        <begin position="272"/>
        <end position="281"/>
    </location>
</feature>
<evidence type="ECO:0000256" key="5">
    <source>
        <dbReference type="SAM" id="MobiDB-lite"/>
    </source>
</evidence>
<evidence type="ECO:0000256" key="4">
    <source>
        <dbReference type="PROSITE-ProRule" id="PRU00175"/>
    </source>
</evidence>
<dbReference type="SMART" id="SM00184">
    <property type="entry name" value="RING"/>
    <property type="match status" value="1"/>
</dbReference>
<dbReference type="Pfam" id="PF13639">
    <property type="entry name" value="zf-RING_2"/>
    <property type="match status" value="1"/>
</dbReference>
<dbReference type="EMBL" id="PGGS01000013">
    <property type="protein sequence ID" value="PNH12212.1"/>
    <property type="molecule type" value="Genomic_DNA"/>
</dbReference>
<sequence length="281" mass="29440">MLLSHSLSQSLALELSALRSQSLRELGRVGTYHGSVGGAAQRFGDELAFESDWMAVIALAAASTGPPMMLSAGEAIASLEEALSRLSDGGLEDQDRCLRTELINRCLLSSLYESESVPATPGACCGAAARLNGCSAADVMAPATKAKGRTEESFGRWRAFNELLAAAGRSIPDECPICADEFTPQQACAVLGCGHSFHRSCCDTWLGTRMFMTGEFRAECPLCKQLDSSLKPTPAAIQALADYKRSCEEGGGSGSDTDDLEGSGSGSGDESDGTHTHGDVE</sequence>
<evidence type="ECO:0000313" key="8">
    <source>
        <dbReference type="Proteomes" id="UP000236333"/>
    </source>
</evidence>
<dbReference type="PANTHER" id="PTHR45798:SF97">
    <property type="entry name" value="ALCOHOL-SENSITIVE RING FINGER PROTEIN 1"/>
    <property type="match status" value="1"/>
</dbReference>